<evidence type="ECO:0000313" key="5">
    <source>
        <dbReference type="Proteomes" id="UP000193978"/>
    </source>
</evidence>
<accession>A0A1W6MYA7</accession>
<keyword evidence="4" id="KW-0328">Glycosyltransferase</keyword>
<evidence type="ECO:0000256" key="1">
    <source>
        <dbReference type="ARBA" id="ARBA00008007"/>
    </source>
</evidence>
<sequence>MFLSALSPVLYRASTAVLDLFFPPACLNCRAAIAEHGGLCPRCWTDMAFIERPFCERLGEPFEREGSAPGMISLEAAARPPVFTRARAVARYEGDTARALVNRLKYYDRHDLAAPMGRWMARAGAELLTDADLIVPTPLHRLRLAERRFNQAALLAAPIARESAVPLETMALERVKATPPQVGLSRARRAENLAGAFKVDPAFAGRISGANVVLVDDVLTTGATANAAARALLRAGAARVDLLVFARTGLTR</sequence>
<comment type="similarity">
    <text evidence="1">Belongs to the ComF/GntX family.</text>
</comment>
<proteinExistence type="inferred from homology"/>
<organism evidence="4 5">
    <name type="scientific">Methylocystis bryophila</name>
    <dbReference type="NCBI Taxonomy" id="655015"/>
    <lineage>
        <taxon>Bacteria</taxon>
        <taxon>Pseudomonadati</taxon>
        <taxon>Pseudomonadota</taxon>
        <taxon>Alphaproteobacteria</taxon>
        <taxon>Hyphomicrobiales</taxon>
        <taxon>Methylocystaceae</taxon>
        <taxon>Methylocystis</taxon>
    </lineage>
</organism>
<dbReference type="GO" id="GO:0016757">
    <property type="term" value="F:glycosyltransferase activity"/>
    <property type="evidence" value="ECO:0007669"/>
    <property type="project" value="UniProtKB-KW"/>
</dbReference>
<dbReference type="PANTHER" id="PTHR47505:SF1">
    <property type="entry name" value="DNA UTILIZATION PROTEIN YHGH"/>
    <property type="match status" value="1"/>
</dbReference>
<dbReference type="Proteomes" id="UP000193978">
    <property type="component" value="Chromosome"/>
</dbReference>
<dbReference type="InterPro" id="IPR044005">
    <property type="entry name" value="DZR_2"/>
</dbReference>
<dbReference type="SUPFAM" id="SSF53271">
    <property type="entry name" value="PRTase-like"/>
    <property type="match status" value="1"/>
</dbReference>
<feature type="domain" description="Phosphoribosyltransferase" evidence="2">
    <location>
        <begin position="191"/>
        <end position="247"/>
    </location>
</feature>
<dbReference type="EMBL" id="CP019948">
    <property type="protein sequence ID" value="ARN82558.1"/>
    <property type="molecule type" value="Genomic_DNA"/>
</dbReference>
<dbReference type="OrthoDB" id="9779910at2"/>
<dbReference type="PANTHER" id="PTHR47505">
    <property type="entry name" value="DNA UTILIZATION PROTEIN YHGH"/>
    <property type="match status" value="1"/>
</dbReference>
<evidence type="ECO:0000313" key="4">
    <source>
        <dbReference type="EMBL" id="ARN82558.1"/>
    </source>
</evidence>
<dbReference type="InterPro" id="IPR051910">
    <property type="entry name" value="ComF/GntX_DNA_util-trans"/>
</dbReference>
<keyword evidence="4" id="KW-0808">Transferase</keyword>
<evidence type="ECO:0000259" key="3">
    <source>
        <dbReference type="Pfam" id="PF18912"/>
    </source>
</evidence>
<reference evidence="4 5" key="1">
    <citation type="submission" date="2017-02" db="EMBL/GenBank/DDBJ databases">
        <authorList>
            <person name="Peterson S.W."/>
        </authorList>
    </citation>
    <scope>NUCLEOTIDE SEQUENCE [LARGE SCALE GENOMIC DNA]</scope>
    <source>
        <strain evidence="4 5">S285</strain>
    </source>
</reference>
<dbReference type="InterPro" id="IPR000836">
    <property type="entry name" value="PRTase_dom"/>
</dbReference>
<feature type="domain" description="Double zinc ribbon" evidence="3">
    <location>
        <begin position="17"/>
        <end position="66"/>
    </location>
</feature>
<dbReference type="InterPro" id="IPR029057">
    <property type="entry name" value="PRTase-like"/>
</dbReference>
<dbReference type="RefSeq" id="WP_085772688.1">
    <property type="nucleotide sequence ID" value="NZ_AP027149.1"/>
</dbReference>
<dbReference type="AlphaFoldDB" id="A0A1W6MYA7"/>
<dbReference type="Gene3D" id="3.40.50.2020">
    <property type="match status" value="1"/>
</dbReference>
<dbReference type="Pfam" id="PF18912">
    <property type="entry name" value="DZR_2"/>
    <property type="match status" value="1"/>
</dbReference>
<dbReference type="Pfam" id="PF00156">
    <property type="entry name" value="Pribosyltran"/>
    <property type="match status" value="1"/>
</dbReference>
<evidence type="ECO:0000259" key="2">
    <source>
        <dbReference type="Pfam" id="PF00156"/>
    </source>
</evidence>
<dbReference type="KEGG" id="mbry:B1812_17350"/>
<protein>
    <submittedName>
        <fullName evidence="4">Amidophosphoribosyltransferase</fullName>
    </submittedName>
</protein>
<dbReference type="STRING" id="655015.B1812_17350"/>
<keyword evidence="5" id="KW-1185">Reference proteome</keyword>
<name>A0A1W6MYA7_9HYPH</name>
<gene>
    <name evidence="4" type="ORF">B1812_17350</name>
</gene>